<dbReference type="PROSITE" id="PS50297">
    <property type="entry name" value="ANK_REP_REGION"/>
    <property type="match status" value="1"/>
</dbReference>
<sequence>MNTGTSRPVEQLVQSDSPLAGAEQRVLREWISEWSFDIRQFSTHAQPLVKGDIDALRQHYSELIVQHEQSGHTSSESSDLAAQTYQTMQETRLKMPAMEVVIAGAQYYMPRHNHQPDHKECLKFLSEINVLVDSADIGGFTAFMRASQTSHSRLDLAEVLLTLGANPNHRSRFGGVALHEALMAQDRKAVAFLIRNGASMDIKDNDGVSPRDIVSLIL</sequence>
<dbReference type="Gene3D" id="1.25.40.20">
    <property type="entry name" value="Ankyrin repeat-containing domain"/>
    <property type="match status" value="1"/>
</dbReference>
<accession>A0A9W8KYW4</accession>
<dbReference type="InterPro" id="IPR036770">
    <property type="entry name" value="Ankyrin_rpt-contain_sf"/>
</dbReference>
<evidence type="ECO:0000313" key="5">
    <source>
        <dbReference type="Proteomes" id="UP001151518"/>
    </source>
</evidence>
<proteinExistence type="predicted"/>
<evidence type="ECO:0000313" key="4">
    <source>
        <dbReference type="EMBL" id="KAJ2678804.1"/>
    </source>
</evidence>
<dbReference type="PANTHER" id="PTHR24173:SF74">
    <property type="entry name" value="ANKYRIN REPEAT DOMAIN-CONTAINING PROTEIN 16"/>
    <property type="match status" value="1"/>
</dbReference>
<feature type="repeat" description="ANK" evidence="3">
    <location>
        <begin position="173"/>
        <end position="205"/>
    </location>
</feature>
<keyword evidence="2 3" id="KW-0040">ANK repeat</keyword>
<feature type="repeat" description="ANK" evidence="3">
    <location>
        <begin position="138"/>
        <end position="172"/>
    </location>
</feature>
<dbReference type="Proteomes" id="UP001151518">
    <property type="component" value="Unassembled WGS sequence"/>
</dbReference>
<dbReference type="SUPFAM" id="SSF48403">
    <property type="entry name" value="Ankyrin repeat"/>
    <property type="match status" value="1"/>
</dbReference>
<evidence type="ECO:0000256" key="1">
    <source>
        <dbReference type="ARBA" id="ARBA00022737"/>
    </source>
</evidence>
<evidence type="ECO:0000256" key="2">
    <source>
        <dbReference type="ARBA" id="ARBA00023043"/>
    </source>
</evidence>
<dbReference type="Pfam" id="PF13637">
    <property type="entry name" value="Ank_4"/>
    <property type="match status" value="1"/>
</dbReference>
<dbReference type="EMBL" id="JANBTW010000017">
    <property type="protein sequence ID" value="KAJ2678804.1"/>
    <property type="molecule type" value="Genomic_DNA"/>
</dbReference>
<dbReference type="PANTHER" id="PTHR24173">
    <property type="entry name" value="ANKYRIN REPEAT CONTAINING"/>
    <property type="match status" value="1"/>
</dbReference>
<dbReference type="SMART" id="SM00248">
    <property type="entry name" value="ANK"/>
    <property type="match status" value="2"/>
</dbReference>
<keyword evidence="1" id="KW-0677">Repeat</keyword>
<organism evidence="4 5">
    <name type="scientific">Coemansia spiralis</name>
    <dbReference type="NCBI Taxonomy" id="417178"/>
    <lineage>
        <taxon>Eukaryota</taxon>
        <taxon>Fungi</taxon>
        <taxon>Fungi incertae sedis</taxon>
        <taxon>Zoopagomycota</taxon>
        <taxon>Kickxellomycotina</taxon>
        <taxon>Kickxellomycetes</taxon>
        <taxon>Kickxellales</taxon>
        <taxon>Kickxellaceae</taxon>
        <taxon>Coemansia</taxon>
    </lineage>
</organism>
<dbReference type="AlphaFoldDB" id="A0A9W8KYW4"/>
<reference evidence="4" key="1">
    <citation type="submission" date="2022-07" db="EMBL/GenBank/DDBJ databases">
        <title>Phylogenomic reconstructions and comparative analyses of Kickxellomycotina fungi.</title>
        <authorList>
            <person name="Reynolds N.K."/>
            <person name="Stajich J.E."/>
            <person name="Barry K."/>
            <person name="Grigoriev I.V."/>
            <person name="Crous P."/>
            <person name="Smith M.E."/>
        </authorList>
    </citation>
    <scope>NUCLEOTIDE SEQUENCE</scope>
    <source>
        <strain evidence="4">NRRL 3115</strain>
    </source>
</reference>
<comment type="caution">
    <text evidence="4">The sequence shown here is derived from an EMBL/GenBank/DDBJ whole genome shotgun (WGS) entry which is preliminary data.</text>
</comment>
<dbReference type="InterPro" id="IPR002110">
    <property type="entry name" value="Ankyrin_rpt"/>
</dbReference>
<protein>
    <submittedName>
        <fullName evidence="4">Uncharacterized protein</fullName>
    </submittedName>
</protein>
<dbReference type="OrthoDB" id="194358at2759"/>
<evidence type="ECO:0000256" key="3">
    <source>
        <dbReference type="PROSITE-ProRule" id="PRU00023"/>
    </source>
</evidence>
<name>A0A9W8KYW4_9FUNG</name>
<dbReference type="PROSITE" id="PS50088">
    <property type="entry name" value="ANK_REPEAT"/>
    <property type="match status" value="2"/>
</dbReference>
<gene>
    <name evidence="4" type="ORF">GGI25_001996</name>
</gene>